<evidence type="ECO:0000313" key="2">
    <source>
        <dbReference type="Proteomes" id="UP000278006"/>
    </source>
</evidence>
<sequence>MLQFYSGLTEKDRDLLVRHLIMPGEIQQAEAKLRGHGIEQSLAMLLKAIGCQMIPEGKSENPMGSHDPNIDPETMQINERNPETTFSTDLVLLGENGLPRAFVVGLIHTSDPGQFGVDKSSTVVTIRRQVEAFNASQQQRSVELWGLVDGVGYSENKTGTIDKMMPALHCMVQNHSLYKAALRAHSLGLTEIRGIALDPEFYSAQAMDYMLRSYVPQDVKTIDWSSAAADDEVVVMAGRAKLLVSAS</sequence>
<protein>
    <submittedName>
        <fullName evidence="1">Uncharacterized protein</fullName>
    </submittedName>
</protein>
<keyword evidence="2" id="KW-1185">Reference proteome</keyword>
<name>A0A3M6QVR6_9BURK</name>
<comment type="caution">
    <text evidence="1">The sequence shown here is derived from an EMBL/GenBank/DDBJ whole genome shotgun (WGS) entry which is preliminary data.</text>
</comment>
<accession>A0A3M6QVR6</accession>
<dbReference type="EMBL" id="RDQO01000002">
    <property type="protein sequence ID" value="RMX06592.1"/>
    <property type="molecule type" value="Genomic_DNA"/>
</dbReference>
<gene>
    <name evidence="1" type="ORF">D8I35_08740</name>
</gene>
<dbReference type="AlphaFoldDB" id="A0A3M6QVR6"/>
<organism evidence="1 2">
    <name type="scientific">Corticibacter populi</name>
    <dbReference type="NCBI Taxonomy" id="1550736"/>
    <lineage>
        <taxon>Bacteria</taxon>
        <taxon>Pseudomonadati</taxon>
        <taxon>Pseudomonadota</taxon>
        <taxon>Betaproteobacteria</taxon>
        <taxon>Burkholderiales</taxon>
        <taxon>Comamonadaceae</taxon>
        <taxon>Corticibacter</taxon>
    </lineage>
</organism>
<dbReference type="Proteomes" id="UP000278006">
    <property type="component" value="Unassembled WGS sequence"/>
</dbReference>
<reference evidence="1 2" key="1">
    <citation type="submission" date="2018-10" db="EMBL/GenBank/DDBJ databases">
        <title>Draft genome of Cortibacter populi DSM10536.</title>
        <authorList>
            <person name="Bernier A.-M."/>
            <person name="Bernard K."/>
        </authorList>
    </citation>
    <scope>NUCLEOTIDE SEQUENCE [LARGE SCALE GENOMIC DNA]</scope>
    <source>
        <strain evidence="1 2">DSM 105136</strain>
    </source>
</reference>
<evidence type="ECO:0000313" key="1">
    <source>
        <dbReference type="EMBL" id="RMX06592.1"/>
    </source>
</evidence>
<proteinExistence type="predicted"/>